<dbReference type="AlphaFoldDB" id="A0A370TNB5"/>
<evidence type="ECO:0000256" key="1">
    <source>
        <dbReference type="ARBA" id="ARBA00023054"/>
    </source>
</evidence>
<evidence type="ECO:0000256" key="2">
    <source>
        <dbReference type="SAM" id="MobiDB-lite"/>
    </source>
</evidence>
<organism evidence="4 5">
    <name type="scientific">Venustampulla echinocandica</name>
    <dbReference type="NCBI Taxonomy" id="2656787"/>
    <lineage>
        <taxon>Eukaryota</taxon>
        <taxon>Fungi</taxon>
        <taxon>Dikarya</taxon>
        <taxon>Ascomycota</taxon>
        <taxon>Pezizomycotina</taxon>
        <taxon>Leotiomycetes</taxon>
        <taxon>Helotiales</taxon>
        <taxon>Pleuroascaceae</taxon>
        <taxon>Venustampulla</taxon>
    </lineage>
</organism>
<proteinExistence type="predicted"/>
<evidence type="ECO:0000313" key="5">
    <source>
        <dbReference type="Proteomes" id="UP000254866"/>
    </source>
</evidence>
<feature type="compositionally biased region" description="Basic and acidic residues" evidence="2">
    <location>
        <begin position="369"/>
        <end position="386"/>
    </location>
</feature>
<dbReference type="Pfam" id="PF09073">
    <property type="entry name" value="BUD22"/>
    <property type="match status" value="1"/>
</dbReference>
<feature type="compositionally biased region" description="Basic and acidic residues" evidence="2">
    <location>
        <begin position="344"/>
        <end position="355"/>
    </location>
</feature>
<sequence length="458" mass="49574">MLKRKRSAAPNSADRTKQDVLDTLLSSQKHLQRALKTAKGFERQKLGKRLKLAQAKGPEGTENVARINREIAALKGLDLVKTAESYLCAKILKIKRMAESESLPEEVREKGLRKEGEGLGEEEAKALKNVTSGLFNLKNVKEVMGQVMRGLYMVMRIPLPEVVGNGKGKGAVRRGNGSAPTRMDTEQKNIEIDVGDKDSLPEWEGFDSAADEQQHHRRTEGEEGQQASDLDSEDFSHYDALLGSSESDSESDSESESEREPTFKSQHTESSLSQSRTRASLSLSPSPPPTSRTRSRPSATTTKGTTFLPTLLGGYFSGSESSASDIEDAPPPKKNRPGQMARRAIWEKKYGEKANHIQGGQGSVNDVRPGNDDGWDARRGAKDGGRGRGRGGMHGSGGGGHRITGGNAVAQAGGEEGGKRGLGRKDDVGVLHPSWQAAKKAKEMKKTATFQGKKVTFD</sequence>
<dbReference type="PANTHER" id="PTHR23325:SF1">
    <property type="entry name" value="SERUM RESPONSE FACTOR-BINDING PROTEIN 1"/>
    <property type="match status" value="1"/>
</dbReference>
<protein>
    <recommendedName>
        <fullName evidence="3">Bud22 domain-containing protein</fullName>
    </recommendedName>
</protein>
<name>A0A370TNB5_9HELO</name>
<feature type="domain" description="Bud22" evidence="3">
    <location>
        <begin position="26"/>
        <end position="458"/>
    </location>
</feature>
<dbReference type="PANTHER" id="PTHR23325">
    <property type="entry name" value="SERUM RESPONSE FACTOR-BINDING"/>
    <property type="match status" value="1"/>
</dbReference>
<feature type="compositionally biased region" description="Basic and acidic residues" evidence="2">
    <location>
        <begin position="183"/>
        <end position="200"/>
    </location>
</feature>
<dbReference type="Proteomes" id="UP000254866">
    <property type="component" value="Unassembled WGS sequence"/>
</dbReference>
<dbReference type="InterPro" id="IPR015158">
    <property type="entry name" value="Bud22_dom"/>
</dbReference>
<dbReference type="OrthoDB" id="3364872at2759"/>
<evidence type="ECO:0000259" key="3">
    <source>
        <dbReference type="Pfam" id="PF09073"/>
    </source>
</evidence>
<dbReference type="GO" id="GO:0030490">
    <property type="term" value="P:maturation of SSU-rRNA"/>
    <property type="evidence" value="ECO:0007669"/>
    <property type="project" value="TreeGrafter"/>
</dbReference>
<accession>A0A370TNB5</accession>
<feature type="compositionally biased region" description="Polar residues" evidence="2">
    <location>
        <begin position="263"/>
        <end position="274"/>
    </location>
</feature>
<feature type="compositionally biased region" description="Low complexity" evidence="2">
    <location>
        <begin position="296"/>
        <end position="314"/>
    </location>
</feature>
<dbReference type="GO" id="GO:0030686">
    <property type="term" value="C:90S preribosome"/>
    <property type="evidence" value="ECO:0007669"/>
    <property type="project" value="TreeGrafter"/>
</dbReference>
<feature type="compositionally biased region" description="Basic and acidic residues" evidence="2">
    <location>
        <begin position="416"/>
        <end position="429"/>
    </location>
</feature>
<dbReference type="RefSeq" id="XP_031869665.1">
    <property type="nucleotide sequence ID" value="XM_032013065.1"/>
</dbReference>
<feature type="compositionally biased region" description="Gly residues" evidence="2">
    <location>
        <begin position="390"/>
        <end position="403"/>
    </location>
</feature>
<reference evidence="4 5" key="1">
    <citation type="journal article" date="2018" name="IMA Fungus">
        <title>IMA Genome-F 9: Draft genome sequence of Annulohypoxylon stygium, Aspergillus mulundensis, Berkeleyomyces basicola (syn. Thielaviopsis basicola), Ceratocystis smalleyi, two Cercospora beticola strains, Coleophoma cylindrospora, Fusarium fracticaudum, Phialophora cf. hyalina, and Morchella septimelata.</title>
        <authorList>
            <person name="Wingfield B.D."/>
            <person name="Bills G.F."/>
            <person name="Dong Y."/>
            <person name="Huang W."/>
            <person name="Nel W.J."/>
            <person name="Swalarsk-Parry B.S."/>
            <person name="Vaghefi N."/>
            <person name="Wilken P.M."/>
            <person name="An Z."/>
            <person name="de Beer Z.W."/>
            <person name="De Vos L."/>
            <person name="Chen L."/>
            <person name="Duong T.A."/>
            <person name="Gao Y."/>
            <person name="Hammerbacher A."/>
            <person name="Kikkert J.R."/>
            <person name="Li Y."/>
            <person name="Li H."/>
            <person name="Li K."/>
            <person name="Li Q."/>
            <person name="Liu X."/>
            <person name="Ma X."/>
            <person name="Naidoo K."/>
            <person name="Pethybridge S.J."/>
            <person name="Sun J."/>
            <person name="Steenkamp E.T."/>
            <person name="van der Nest M.A."/>
            <person name="van Wyk S."/>
            <person name="Wingfield M.J."/>
            <person name="Xiong C."/>
            <person name="Yue Q."/>
            <person name="Zhang X."/>
        </authorList>
    </citation>
    <scope>NUCLEOTIDE SEQUENCE [LARGE SCALE GENOMIC DNA]</scope>
    <source>
        <strain evidence="4 5">BP 5553</strain>
    </source>
</reference>
<comment type="caution">
    <text evidence="4">The sequence shown here is derived from an EMBL/GenBank/DDBJ whole genome shotgun (WGS) entry which is preliminary data.</text>
</comment>
<dbReference type="GeneID" id="43597291"/>
<dbReference type="STRING" id="2656787.A0A370TNB5"/>
<evidence type="ECO:0000313" key="4">
    <source>
        <dbReference type="EMBL" id="RDL37009.1"/>
    </source>
</evidence>
<keyword evidence="5" id="KW-1185">Reference proteome</keyword>
<feature type="compositionally biased region" description="Low complexity" evidence="2">
    <location>
        <begin position="275"/>
        <end position="284"/>
    </location>
</feature>
<keyword evidence="1" id="KW-0175">Coiled coil</keyword>
<gene>
    <name evidence="4" type="ORF">BP5553_04442</name>
</gene>
<dbReference type="EMBL" id="NPIC01000003">
    <property type="protein sequence ID" value="RDL37009.1"/>
    <property type="molecule type" value="Genomic_DNA"/>
</dbReference>
<dbReference type="GO" id="GO:0005634">
    <property type="term" value="C:nucleus"/>
    <property type="evidence" value="ECO:0007669"/>
    <property type="project" value="TreeGrafter"/>
</dbReference>
<feature type="region of interest" description="Disordered" evidence="2">
    <location>
        <begin position="163"/>
        <end position="430"/>
    </location>
</feature>
<dbReference type="InterPro" id="IPR037393">
    <property type="entry name" value="Bud22/SRFB1"/>
</dbReference>